<protein>
    <recommendedName>
        <fullName evidence="3">DUF1508 domain-containing protein</fullName>
    </recommendedName>
</protein>
<dbReference type="OrthoDB" id="8970627at2"/>
<dbReference type="KEGG" id="cbw:RR42_m0756"/>
<dbReference type="Proteomes" id="UP000031843">
    <property type="component" value="Chromosome main"/>
</dbReference>
<name>A0A0C4Y5M9_9BURK</name>
<organism evidence="1 2">
    <name type="scientific">Cupriavidus basilensis</name>
    <dbReference type="NCBI Taxonomy" id="68895"/>
    <lineage>
        <taxon>Bacteria</taxon>
        <taxon>Pseudomonadati</taxon>
        <taxon>Pseudomonadota</taxon>
        <taxon>Betaproteobacteria</taxon>
        <taxon>Burkholderiales</taxon>
        <taxon>Burkholderiaceae</taxon>
        <taxon>Cupriavidus</taxon>
    </lineage>
</organism>
<reference evidence="1 2" key="1">
    <citation type="journal article" date="2015" name="Genome Announc.">
        <title>Complete Genome Sequence of Cupriavidus basilensis 4G11, Isolated from the Oak Ridge Field Research Center Site.</title>
        <authorList>
            <person name="Ray J."/>
            <person name="Waters R.J."/>
            <person name="Skerker J.M."/>
            <person name="Kuehl J.V."/>
            <person name="Price M.N."/>
            <person name="Huang J."/>
            <person name="Chakraborty R."/>
            <person name="Arkin A.P."/>
            <person name="Deutschbauer A."/>
        </authorList>
    </citation>
    <scope>NUCLEOTIDE SEQUENCE [LARGE SCALE GENOMIC DNA]</scope>
    <source>
        <strain evidence="1">4G11</strain>
    </source>
</reference>
<accession>A0A0C4Y5M9</accession>
<keyword evidence="2" id="KW-1185">Reference proteome</keyword>
<gene>
    <name evidence="1" type="ORF">RR42_m0756</name>
</gene>
<dbReference type="EMBL" id="CP010536">
    <property type="protein sequence ID" value="AJG18168.1"/>
    <property type="molecule type" value="Genomic_DNA"/>
</dbReference>
<evidence type="ECO:0000313" key="1">
    <source>
        <dbReference type="EMBL" id="AJG18168.1"/>
    </source>
</evidence>
<sequence>MPESFFHQGHYVNLELTQRTFGQWNWVYTLDTHGRFENQGAAFGTRELAMADALENAKARIERLGH</sequence>
<dbReference type="RefSeq" id="WP_043344151.1">
    <property type="nucleotide sequence ID" value="NZ_CP010536.1"/>
</dbReference>
<evidence type="ECO:0008006" key="3">
    <source>
        <dbReference type="Google" id="ProtNLM"/>
    </source>
</evidence>
<proteinExistence type="predicted"/>
<dbReference type="AlphaFoldDB" id="A0A0C4Y5M9"/>
<evidence type="ECO:0000313" key="2">
    <source>
        <dbReference type="Proteomes" id="UP000031843"/>
    </source>
</evidence>